<dbReference type="InterPro" id="IPR037401">
    <property type="entry name" value="SnoaL-like"/>
</dbReference>
<dbReference type="Gene3D" id="3.10.450.50">
    <property type="match status" value="1"/>
</dbReference>
<dbReference type="SUPFAM" id="SSF54427">
    <property type="entry name" value="NTF2-like"/>
    <property type="match status" value="1"/>
</dbReference>
<evidence type="ECO:0000313" key="3">
    <source>
        <dbReference type="Proteomes" id="UP001519332"/>
    </source>
</evidence>
<dbReference type="InterPro" id="IPR032710">
    <property type="entry name" value="NTF2-like_dom_sf"/>
</dbReference>
<accession>A0ABS4TX17</accession>
<dbReference type="RefSeq" id="WP_209645839.1">
    <property type="nucleotide sequence ID" value="NZ_JAGINW010000001.1"/>
</dbReference>
<comment type="caution">
    <text evidence="2">The sequence shown here is derived from an EMBL/GenBank/DDBJ whole genome shotgun (WGS) entry which is preliminary data.</text>
</comment>
<evidence type="ECO:0000259" key="1">
    <source>
        <dbReference type="Pfam" id="PF12680"/>
    </source>
</evidence>
<name>A0ABS4TX17_9PSEU</name>
<protein>
    <submittedName>
        <fullName evidence="2">Ketosteroid isomerase-like protein</fullName>
    </submittedName>
</protein>
<organism evidence="2 3">
    <name type="scientific">Kibdelosporangium banguiense</name>
    <dbReference type="NCBI Taxonomy" id="1365924"/>
    <lineage>
        <taxon>Bacteria</taxon>
        <taxon>Bacillati</taxon>
        <taxon>Actinomycetota</taxon>
        <taxon>Actinomycetes</taxon>
        <taxon>Pseudonocardiales</taxon>
        <taxon>Pseudonocardiaceae</taxon>
        <taxon>Kibdelosporangium</taxon>
    </lineage>
</organism>
<keyword evidence="3" id="KW-1185">Reference proteome</keyword>
<sequence>MSATPREVFETLLDGVVERRFDGLADLYAEDTVVDLPFALPEPLHREGRQALADHFAWFSTLPVRFAVANLRIHETTDPEVIVAEYDYNVHVTTTGKELTTANIQVMRVRDGKIVESRDFHNHAVIGAAYAGD</sequence>
<gene>
    <name evidence="2" type="ORF">JOF56_009332</name>
</gene>
<proteinExistence type="predicted"/>
<dbReference type="Pfam" id="PF12680">
    <property type="entry name" value="SnoaL_2"/>
    <property type="match status" value="1"/>
</dbReference>
<dbReference type="Proteomes" id="UP001519332">
    <property type="component" value="Unassembled WGS sequence"/>
</dbReference>
<feature type="domain" description="SnoaL-like" evidence="1">
    <location>
        <begin position="10"/>
        <end position="116"/>
    </location>
</feature>
<reference evidence="2 3" key="1">
    <citation type="submission" date="2021-03" db="EMBL/GenBank/DDBJ databases">
        <title>Sequencing the genomes of 1000 actinobacteria strains.</title>
        <authorList>
            <person name="Klenk H.-P."/>
        </authorList>
    </citation>
    <scope>NUCLEOTIDE SEQUENCE [LARGE SCALE GENOMIC DNA]</scope>
    <source>
        <strain evidence="2 3">DSM 46670</strain>
    </source>
</reference>
<evidence type="ECO:0000313" key="2">
    <source>
        <dbReference type="EMBL" id="MBP2328947.1"/>
    </source>
</evidence>
<dbReference type="EMBL" id="JAGINW010000001">
    <property type="protein sequence ID" value="MBP2328947.1"/>
    <property type="molecule type" value="Genomic_DNA"/>
</dbReference>